<proteinExistence type="predicted"/>
<evidence type="ECO:0000313" key="3">
    <source>
        <dbReference type="Proteomes" id="UP000317648"/>
    </source>
</evidence>
<organism evidence="2 3">
    <name type="scientific">Lignipirellula cremea</name>
    <dbReference type="NCBI Taxonomy" id="2528010"/>
    <lineage>
        <taxon>Bacteria</taxon>
        <taxon>Pseudomonadati</taxon>
        <taxon>Planctomycetota</taxon>
        <taxon>Planctomycetia</taxon>
        <taxon>Pirellulales</taxon>
        <taxon>Pirellulaceae</taxon>
        <taxon>Lignipirellula</taxon>
    </lineage>
</organism>
<accession>A0A518E3E9</accession>
<evidence type="ECO:0000313" key="2">
    <source>
        <dbReference type="EMBL" id="QDU98617.1"/>
    </source>
</evidence>
<feature type="compositionally biased region" description="Basic and acidic residues" evidence="1">
    <location>
        <begin position="147"/>
        <end position="167"/>
    </location>
</feature>
<sequence length="306" mass="34856">MNNSKSDDEPLSDFPVPVFTQDQLSRFPPGPIRQLLESWSPEIEASVLDHAAAAKFFKELDALIAKLRFEESLDRATQLKESINKLRRILRQTVGLHESLSATLSQSERRQGADVDVDGSREILIAFANRLLYAREVDKHRKRRHGKEYEGSEKTVQDDDDKNQKQDSLRSIFQQTTSADYADLTAATLNQIKQQIDEAELIQARRLIGLADNEAISVEAVNRFLQGNAGQDLSAENKDRLSRLISHLRASGIRLQMVVQGEWRDCSITSMFRRDRGTHLLKIREAGGERTELWRRPTLPEGLRIK</sequence>
<dbReference type="EMBL" id="CP036433">
    <property type="protein sequence ID" value="QDU98617.1"/>
    <property type="molecule type" value="Genomic_DNA"/>
</dbReference>
<keyword evidence="3" id="KW-1185">Reference proteome</keyword>
<dbReference type="AlphaFoldDB" id="A0A518E3E9"/>
<dbReference type="KEGG" id="lcre:Pla8534_64880"/>
<gene>
    <name evidence="2" type="ORF">Pla8534_64880</name>
</gene>
<feature type="region of interest" description="Disordered" evidence="1">
    <location>
        <begin position="142"/>
        <end position="167"/>
    </location>
</feature>
<evidence type="ECO:0000256" key="1">
    <source>
        <dbReference type="SAM" id="MobiDB-lite"/>
    </source>
</evidence>
<dbReference type="Proteomes" id="UP000317648">
    <property type="component" value="Chromosome"/>
</dbReference>
<name>A0A518E3E9_9BACT</name>
<reference evidence="2 3" key="1">
    <citation type="submission" date="2019-02" db="EMBL/GenBank/DDBJ databases">
        <title>Deep-cultivation of Planctomycetes and their phenomic and genomic characterization uncovers novel biology.</title>
        <authorList>
            <person name="Wiegand S."/>
            <person name="Jogler M."/>
            <person name="Boedeker C."/>
            <person name="Pinto D."/>
            <person name="Vollmers J."/>
            <person name="Rivas-Marin E."/>
            <person name="Kohn T."/>
            <person name="Peeters S.H."/>
            <person name="Heuer A."/>
            <person name="Rast P."/>
            <person name="Oberbeckmann S."/>
            <person name="Bunk B."/>
            <person name="Jeske O."/>
            <person name="Meyerdierks A."/>
            <person name="Storesund J.E."/>
            <person name="Kallscheuer N."/>
            <person name="Luecker S."/>
            <person name="Lage O.M."/>
            <person name="Pohl T."/>
            <person name="Merkel B.J."/>
            <person name="Hornburger P."/>
            <person name="Mueller R.-W."/>
            <person name="Bruemmer F."/>
            <person name="Labrenz M."/>
            <person name="Spormann A.M."/>
            <person name="Op den Camp H."/>
            <person name="Overmann J."/>
            <person name="Amann R."/>
            <person name="Jetten M.S.M."/>
            <person name="Mascher T."/>
            <person name="Medema M.H."/>
            <person name="Devos D.P."/>
            <person name="Kaster A.-K."/>
            <person name="Ovreas L."/>
            <person name="Rohde M."/>
            <person name="Galperin M.Y."/>
            <person name="Jogler C."/>
        </authorList>
    </citation>
    <scope>NUCLEOTIDE SEQUENCE [LARGE SCALE GENOMIC DNA]</scope>
    <source>
        <strain evidence="2 3">Pla85_3_4</strain>
    </source>
</reference>
<protein>
    <submittedName>
        <fullName evidence="2">Uncharacterized protein</fullName>
    </submittedName>
</protein>
<dbReference type="RefSeq" id="WP_145058018.1">
    <property type="nucleotide sequence ID" value="NZ_CP036433.1"/>
</dbReference>